<protein>
    <submittedName>
        <fullName evidence="1">Uncharacterized protein</fullName>
    </submittedName>
</protein>
<keyword evidence="2" id="KW-1185">Reference proteome</keyword>
<name>A0A7J9BQ22_GOSGO</name>
<comment type="caution">
    <text evidence="1">The sequence shown here is derived from an EMBL/GenBank/DDBJ whole genome shotgun (WGS) entry which is preliminary data.</text>
</comment>
<evidence type="ECO:0000313" key="2">
    <source>
        <dbReference type="Proteomes" id="UP000593579"/>
    </source>
</evidence>
<sequence>MVVNSISAPGMYWRDKVLGIGTFGSSCDEDFEFLDGDVMRSTINGVPAINFSKRVHQILVRDMATTVVVNYLQNLCPGVGLATNIMVGSDSTMGTSSMNDKMAKPTEAFGTLMLVEWKSRHNSRK</sequence>
<reference evidence="1 2" key="1">
    <citation type="journal article" date="2019" name="Genome Biol. Evol.">
        <title>Insights into the evolution of the New World diploid cottons (Gossypium, subgenus Houzingenia) based on genome sequencing.</title>
        <authorList>
            <person name="Grover C.E."/>
            <person name="Arick M.A. 2nd"/>
            <person name="Thrash A."/>
            <person name="Conover J.L."/>
            <person name="Sanders W.S."/>
            <person name="Peterson D.G."/>
            <person name="Frelichowski J.E."/>
            <person name="Scheffler J.A."/>
            <person name="Scheffler B.E."/>
            <person name="Wendel J.F."/>
        </authorList>
    </citation>
    <scope>NUCLEOTIDE SEQUENCE [LARGE SCALE GENOMIC DNA]</scope>
    <source>
        <strain evidence="1">5</strain>
        <tissue evidence="1">Leaf</tissue>
    </source>
</reference>
<dbReference type="EMBL" id="JABEZY010000005">
    <property type="protein sequence ID" value="MBA0738281.1"/>
    <property type="molecule type" value="Genomic_DNA"/>
</dbReference>
<evidence type="ECO:0000313" key="1">
    <source>
        <dbReference type="EMBL" id="MBA0738281.1"/>
    </source>
</evidence>
<dbReference type="Proteomes" id="UP000593579">
    <property type="component" value="Unassembled WGS sequence"/>
</dbReference>
<gene>
    <name evidence="1" type="ORF">Gogos_011664</name>
</gene>
<dbReference type="OrthoDB" id="1002341at2759"/>
<accession>A0A7J9BQ22</accession>
<proteinExistence type="predicted"/>
<dbReference type="AlphaFoldDB" id="A0A7J9BQ22"/>
<organism evidence="1 2">
    <name type="scientific">Gossypium gossypioides</name>
    <name type="common">Mexican cotton</name>
    <name type="synonym">Selera gossypioides</name>
    <dbReference type="NCBI Taxonomy" id="34282"/>
    <lineage>
        <taxon>Eukaryota</taxon>
        <taxon>Viridiplantae</taxon>
        <taxon>Streptophyta</taxon>
        <taxon>Embryophyta</taxon>
        <taxon>Tracheophyta</taxon>
        <taxon>Spermatophyta</taxon>
        <taxon>Magnoliopsida</taxon>
        <taxon>eudicotyledons</taxon>
        <taxon>Gunneridae</taxon>
        <taxon>Pentapetalae</taxon>
        <taxon>rosids</taxon>
        <taxon>malvids</taxon>
        <taxon>Malvales</taxon>
        <taxon>Malvaceae</taxon>
        <taxon>Malvoideae</taxon>
        <taxon>Gossypium</taxon>
    </lineage>
</organism>